<dbReference type="Gene3D" id="2.120.10.30">
    <property type="entry name" value="TolB, C-terminal domain"/>
    <property type="match status" value="1"/>
</dbReference>
<reference evidence="5" key="1">
    <citation type="submission" date="2025-08" db="UniProtKB">
        <authorList>
            <consortium name="RefSeq"/>
        </authorList>
    </citation>
    <scope>IDENTIFICATION</scope>
    <source>
        <tissue evidence="5">Testes</tissue>
    </source>
</reference>
<feature type="chain" id="PRO_5045272457" evidence="3">
    <location>
        <begin position="23"/>
        <end position="327"/>
    </location>
</feature>
<organism evidence="4 5">
    <name type="scientific">Saccoglossus kowalevskii</name>
    <name type="common">Acorn worm</name>
    <dbReference type="NCBI Taxonomy" id="10224"/>
    <lineage>
        <taxon>Eukaryota</taxon>
        <taxon>Metazoa</taxon>
        <taxon>Hemichordata</taxon>
        <taxon>Enteropneusta</taxon>
        <taxon>Harrimaniidae</taxon>
        <taxon>Saccoglossus</taxon>
    </lineage>
</organism>
<evidence type="ECO:0000256" key="1">
    <source>
        <dbReference type="ARBA" id="ARBA00022737"/>
    </source>
</evidence>
<sequence>MAAPRGSFLVVVLFILLVHCNCKKPLYILDPLWPKEPSKFKGQIFSAAVDVNSGEVYVTQRGEGLDPVIVFSEDGEYKRSFPSNRSIIDTIHGSRMYFNASSNSSELWLTDIGNSSSGHTVKKFTKDGKLMQIIGTAGIAGTSLKPLQFDHVADLAFDTHGDMYIADGDGGLNNRIVKLDKNFNLVWHVGGGSGSGQGEFNIPHSIELDQHGQVWVADRKNNRTQVFDPEDGKYIGEWKDCFNNAPPYAIRLSADKSHFIVLELLSSRIIFIATPKKTGDPGKCKIIDQIQLAPDLRPHLVAVNQKTGAFYVAEIGGDACQKYVLYS</sequence>
<gene>
    <name evidence="5" type="primary">LOC100368103</name>
</gene>
<dbReference type="PANTHER" id="PTHR24104:SF25">
    <property type="entry name" value="PROTEIN LIN-41"/>
    <property type="match status" value="1"/>
</dbReference>
<evidence type="ECO:0000313" key="4">
    <source>
        <dbReference type="Proteomes" id="UP000694865"/>
    </source>
</evidence>
<proteinExistence type="predicted"/>
<protein>
    <submittedName>
        <fullName evidence="5">NHL repeat-containing protein 3-like</fullName>
    </submittedName>
</protein>
<feature type="signal peptide" evidence="3">
    <location>
        <begin position="1"/>
        <end position="22"/>
    </location>
</feature>
<dbReference type="SUPFAM" id="SSF63829">
    <property type="entry name" value="Calcium-dependent phosphotriesterase"/>
    <property type="match status" value="1"/>
</dbReference>
<accession>A0ABM0H1R0</accession>
<name>A0ABM0H1R0_SACKO</name>
<dbReference type="InterPro" id="IPR001258">
    <property type="entry name" value="NHL_repeat"/>
</dbReference>
<feature type="repeat" description="NHL" evidence="2">
    <location>
        <begin position="191"/>
        <end position="230"/>
    </location>
</feature>
<dbReference type="PROSITE" id="PS51125">
    <property type="entry name" value="NHL"/>
    <property type="match status" value="1"/>
</dbReference>
<keyword evidence="3" id="KW-0732">Signal</keyword>
<dbReference type="RefSeq" id="XP_002742274.1">
    <property type="nucleotide sequence ID" value="XM_002742228.2"/>
</dbReference>
<evidence type="ECO:0000256" key="3">
    <source>
        <dbReference type="SAM" id="SignalP"/>
    </source>
</evidence>
<evidence type="ECO:0000313" key="5">
    <source>
        <dbReference type="RefSeq" id="XP_002742274.1"/>
    </source>
</evidence>
<dbReference type="GeneID" id="100368103"/>
<dbReference type="InterPro" id="IPR050952">
    <property type="entry name" value="TRIM-NHL_E3_ligases"/>
</dbReference>
<evidence type="ECO:0000256" key="2">
    <source>
        <dbReference type="PROSITE-ProRule" id="PRU00504"/>
    </source>
</evidence>
<dbReference type="Proteomes" id="UP000694865">
    <property type="component" value="Unplaced"/>
</dbReference>
<dbReference type="Pfam" id="PF01436">
    <property type="entry name" value="NHL"/>
    <property type="match status" value="1"/>
</dbReference>
<keyword evidence="4" id="KW-1185">Reference proteome</keyword>
<dbReference type="PANTHER" id="PTHR24104">
    <property type="entry name" value="E3 UBIQUITIN-PROTEIN LIGASE NHLRC1-RELATED"/>
    <property type="match status" value="1"/>
</dbReference>
<dbReference type="InterPro" id="IPR011042">
    <property type="entry name" value="6-blade_b-propeller_TolB-like"/>
</dbReference>
<keyword evidence="1" id="KW-0677">Repeat</keyword>